<reference evidence="1" key="1">
    <citation type="submission" date="2021-03" db="EMBL/GenBank/DDBJ databases">
        <title>Comparative genomics and phylogenomic investigation of the class Geoglossomycetes provide insights into ecological specialization and systematics.</title>
        <authorList>
            <person name="Melie T."/>
            <person name="Pirro S."/>
            <person name="Miller A.N."/>
            <person name="Quandt A."/>
        </authorList>
    </citation>
    <scope>NUCLEOTIDE SEQUENCE</scope>
    <source>
        <strain evidence="1">GBOQ0MN5Z8</strain>
    </source>
</reference>
<gene>
    <name evidence="1" type="ORF">FGG08_005376</name>
</gene>
<dbReference type="AlphaFoldDB" id="A0A9P8I9K0"/>
<comment type="caution">
    <text evidence="1">The sequence shown here is derived from an EMBL/GenBank/DDBJ whole genome shotgun (WGS) entry which is preliminary data.</text>
</comment>
<dbReference type="OrthoDB" id="10545539at2759"/>
<sequence length="126" mass="14059">MPGKSIKSLGIILPQAPKEGLRKKEKKVKRDVAKVIRDESRTMIEKTRDDVDELVGAGYRNIEGRMAHKGLGGVARSLLELEEKTKVFSCPPKHLHPDVPLDVLREVWDKLSSEPMLPPLTLVSGE</sequence>
<proteinExistence type="predicted"/>
<evidence type="ECO:0000313" key="1">
    <source>
        <dbReference type="EMBL" id="KAH0538015.1"/>
    </source>
</evidence>
<dbReference type="Proteomes" id="UP000698800">
    <property type="component" value="Unassembled WGS sequence"/>
</dbReference>
<dbReference type="EMBL" id="JAGHQL010000126">
    <property type="protein sequence ID" value="KAH0538015.1"/>
    <property type="molecule type" value="Genomic_DNA"/>
</dbReference>
<keyword evidence="2" id="KW-1185">Reference proteome</keyword>
<organism evidence="1 2">
    <name type="scientific">Glutinoglossum americanum</name>
    <dbReference type="NCBI Taxonomy" id="1670608"/>
    <lineage>
        <taxon>Eukaryota</taxon>
        <taxon>Fungi</taxon>
        <taxon>Dikarya</taxon>
        <taxon>Ascomycota</taxon>
        <taxon>Pezizomycotina</taxon>
        <taxon>Geoglossomycetes</taxon>
        <taxon>Geoglossales</taxon>
        <taxon>Geoglossaceae</taxon>
        <taxon>Glutinoglossum</taxon>
    </lineage>
</organism>
<accession>A0A9P8I9K0</accession>
<protein>
    <submittedName>
        <fullName evidence="1">Uncharacterized protein</fullName>
    </submittedName>
</protein>
<name>A0A9P8I9K0_9PEZI</name>
<evidence type="ECO:0000313" key="2">
    <source>
        <dbReference type="Proteomes" id="UP000698800"/>
    </source>
</evidence>